<evidence type="ECO:0000259" key="5">
    <source>
        <dbReference type="Pfam" id="PF05729"/>
    </source>
</evidence>
<name>A0A8S1RMT0_9CILI</name>
<feature type="domain" description="NACHT" evidence="5">
    <location>
        <begin position="1295"/>
        <end position="1461"/>
    </location>
</feature>
<evidence type="ECO:0000313" key="6">
    <source>
        <dbReference type="EMBL" id="CAD8128400.1"/>
    </source>
</evidence>
<dbReference type="InterPro" id="IPR019775">
    <property type="entry name" value="WD40_repeat_CS"/>
</dbReference>
<protein>
    <recommendedName>
        <fullName evidence="5">NACHT domain-containing protein</fullName>
    </recommendedName>
</protein>
<keyword evidence="1 3" id="KW-0853">WD repeat</keyword>
<dbReference type="InterPro" id="IPR007111">
    <property type="entry name" value="NACHT_NTPase"/>
</dbReference>
<evidence type="ECO:0000256" key="1">
    <source>
        <dbReference type="ARBA" id="ARBA00022574"/>
    </source>
</evidence>
<keyword evidence="2" id="KW-0677">Repeat</keyword>
<dbReference type="Proteomes" id="UP000692954">
    <property type="component" value="Unassembled WGS sequence"/>
</dbReference>
<dbReference type="PANTHER" id="PTHR44129">
    <property type="entry name" value="WD REPEAT-CONTAINING PROTEIN POP1"/>
    <property type="match status" value="1"/>
</dbReference>
<dbReference type="Pfam" id="PF00400">
    <property type="entry name" value="WD40"/>
    <property type="match status" value="4"/>
</dbReference>
<feature type="repeat" description="WD" evidence="3">
    <location>
        <begin position="2850"/>
        <end position="2891"/>
    </location>
</feature>
<organism evidence="6 7">
    <name type="scientific">Paramecium sonneborni</name>
    <dbReference type="NCBI Taxonomy" id="65129"/>
    <lineage>
        <taxon>Eukaryota</taxon>
        <taxon>Sar</taxon>
        <taxon>Alveolata</taxon>
        <taxon>Ciliophora</taxon>
        <taxon>Intramacronucleata</taxon>
        <taxon>Oligohymenophorea</taxon>
        <taxon>Peniculida</taxon>
        <taxon>Parameciidae</taxon>
        <taxon>Paramecium</taxon>
    </lineage>
</organism>
<comment type="caution">
    <text evidence="6">The sequence shown here is derived from an EMBL/GenBank/DDBJ whole genome shotgun (WGS) entry which is preliminary data.</text>
</comment>
<feature type="repeat" description="WD" evidence="3">
    <location>
        <begin position="1985"/>
        <end position="2026"/>
    </location>
</feature>
<evidence type="ECO:0000313" key="7">
    <source>
        <dbReference type="Proteomes" id="UP000692954"/>
    </source>
</evidence>
<dbReference type="OrthoDB" id="10250769at2759"/>
<reference evidence="6" key="1">
    <citation type="submission" date="2021-01" db="EMBL/GenBank/DDBJ databases">
        <authorList>
            <consortium name="Genoscope - CEA"/>
            <person name="William W."/>
        </authorList>
    </citation>
    <scope>NUCLEOTIDE SEQUENCE</scope>
</reference>
<dbReference type="InterPro" id="IPR001646">
    <property type="entry name" value="5peptide_repeat"/>
</dbReference>
<evidence type="ECO:0000256" key="3">
    <source>
        <dbReference type="PROSITE-ProRule" id="PRU00221"/>
    </source>
</evidence>
<dbReference type="InterPro" id="IPR050349">
    <property type="entry name" value="WD_LIS1/nudF_dynein_reg"/>
</dbReference>
<dbReference type="SMART" id="SM00320">
    <property type="entry name" value="WD40"/>
    <property type="match status" value="6"/>
</dbReference>
<evidence type="ECO:0000256" key="4">
    <source>
        <dbReference type="SAM" id="Coils"/>
    </source>
</evidence>
<accession>A0A8S1RMT0</accession>
<feature type="repeat" description="WD" evidence="3">
    <location>
        <begin position="3210"/>
        <end position="3234"/>
    </location>
</feature>
<evidence type="ECO:0000256" key="2">
    <source>
        <dbReference type="ARBA" id="ARBA00022737"/>
    </source>
</evidence>
<dbReference type="PROSITE" id="PS50294">
    <property type="entry name" value="WD_REPEATS_REGION"/>
    <property type="match status" value="2"/>
</dbReference>
<dbReference type="EMBL" id="CAJJDN010000188">
    <property type="protein sequence ID" value="CAD8128400.1"/>
    <property type="molecule type" value="Genomic_DNA"/>
</dbReference>
<dbReference type="InterPro" id="IPR001680">
    <property type="entry name" value="WD40_rpt"/>
</dbReference>
<dbReference type="Pfam" id="PF00805">
    <property type="entry name" value="Pentapeptide"/>
    <property type="match status" value="1"/>
</dbReference>
<dbReference type="PROSITE" id="PS50082">
    <property type="entry name" value="WD_REPEATS_2"/>
    <property type="match status" value="4"/>
</dbReference>
<dbReference type="PROSITE" id="PS00678">
    <property type="entry name" value="WD_REPEATS_1"/>
    <property type="match status" value="3"/>
</dbReference>
<sequence length="3373" mass="398699">MITQGIKLQVCTCLQPFVYYDYQELCYFSPFEFKQYNETRSLNSLRGGGFCSSKIQDGTIVDVKILEKIKIPLYFFPHLTHHSLNITDYKSTSPDINKSINSIQWFHDHQQHFNSICFEDQTLRCSYNQIESIIESLLKVIPFYVKESGAILLSLLHIVNDLFRIIFTYQIKNTDHQILLEKKNNYQTYLREIKQEIEQQNESFWKTGIEFELQMISTVITHLRTNSDKGKEIAFKVLTELITSFGGMKLSEEFLSAIKEAGLFLLETFYDHIENPLEKYQIYYYFENLRWKIIQYLENQYPLKKIITLLQDSYNQYILNSSDWNIHYCWINMISDLVSYRPIISKSNLQKINPYPNNLICNWEELIENKMIQIVPYNKQEAKLQLFSYDNKNLTQFLQSNLKELKQFQEFLISNPLIQKNVCKVISEKPEIKLWNYYLNFEFKKNNQPQTQIDQLISFLSSLEISKQIHFLIQLYEKHVNQTIKVYEEKVGAIENLNNIKDNQQFSKKIVVEDIKDLLRQCLLEFSQIIYIIFLLEQGFKLEYNKLKEFSKILSEEYQTKKEYSKYFESIKSIDQSIKSINISQICEKIIKCHVDLMKDVSENLVQLLLFSSNQQYSISSIQTQDWSDNLLSLKEEFQKAGQEFLKALNLNKQLIKSIQLNNTKVECHFNCKELIKLLKDFHKTSFIQCYQKFLVSKEDIKNKLANNDYQIICGQLEFQIHIQKVIKQLLRLYQFQINVFQIKFSLFTNQEEKDMIENNENNQLLVNALQIIQNQQSTFQQEYFNLVNENQGKHLSKSCKKLIQQVFSEQTRLIQEFNQEEFNLYLFNLNDIQARLLEIKIQKQVSKETLDDIINGYNILSSALTSNINIQKEENKLKKNNQGLFTSSFETIDKLQSCLKKQIQILKNVKDYVFLKLMSNKFKGENQITSITKLDNYLEEMLNQYEDVSDKESFKELNQTDKMQSTNNNSNSQNSQLCLISLNEKNNEQLYYKSKILFLFEDCSFFKFDSDNEILSIKIDQNFKIIIKELQEGTKDVLLNSILSKFQNKSYKVRESLFFNLIKMQSKLKEENVKAFCQQCIKEMWISEKHVNVRQLIKNKEFIEQQKKLFSTNLQSFSSQLESEFKIRIQRIETLEQQIRLEGKSHFGEQLNKQLKLELQNFQESFENITEMSNKLDLNLIFLKEIVKDLKQIKSSIEKLYDNLQEFGNDLKQLRGKNFRELLNIRKYRVLDQIKTQSLDQVYIELHTKEYNPQTGDQIPTKQGKEFSILISNKEDGKDAEINEFLWVDNNKDVLLLRGQAGSGKSKAATKIEETLWEMEHIKPNWKPIYISLPGLKNPTHNLIKEALESEYYQFDGNQIKEFKDEIYNGKINCVFILDSYDEMKQQFIQENIYKTNRFKQEFNIDNPGNKIKIIITTRNEILNQKGYQNQFLAESLDFLKEVEIQPFNQNQTIKYIQEYCLLSVKRKIVNCYEHAKQIQGQPKDREEIIEICRKIEDNLFGNQQKQNEQNSDTMLDVYLIDKIIEILKTQTCFSSLSKEVFIYLRKELNDLWSQNKFIKTIENLQIKELLQTPFMMSIIVQVLPPMVNQSFNNDQLLKNFKQNYMKLKLKKQTSKQMINFIKTLDKIQFNPPIFFEQKEDKLLEQNQEMETQYKLILQKMEDKKFFQNYTIAEKLDYDKTNIIFSRGTIDIGQEDTDLVYQALKMQRMKVTDFYESFINFYHQQQLQKWKDIGKAQNYEGLIIDIEEFSESLALEMTQNQQVQIIYRPKGKLKMKIQQNQGLTTENWEDQYFDNFLGDQEYNKILKSCILLTAKGNSYSFLHKSIQEFYVGRYVLRFLTKIFKLDINNDQKLIKESLMNQQTFNLSQPQYQGMIKLIKNNLTFENNQLSNIVSIIQLTKKSSEYICICSNLFFILSLCGTVLENEQLSNITLAKTNLQGITFYQCNLSESKFYNVNIDCCNFNNSQLNGVEWININCQEKPALIVPEKQITALQYSNSQQILVSGTNDGQVIFWNLEEYKIIMNKQVNIGEIDQLKFYDNYSLLLCSQIDLITLWNIKDLKNITLITSLKPEERQLQYDVSLTPDFQFILYVGMIKQDDRKQYCVYVWDIYNQYQKEIEKDEYNLNFEIEIAEFSDDEKMLAVGGFEKFILFKIDEQDKLKEVCSKQLKDLKVQYIQFQKQENEIAIGEINGDLFLFRLIEETQLQLYKQIKIYQDRGTRKLSKDSNYLILQIGQYDCEVYKLSNIVKDNLLPEKKILETKIKEIIHICFCLIKQYFYIAQENKISIKKLLNMNLLEDITELKQDEVITHILISPNGQLLVIGHINNEISLWETQSFQKINTIIVAKSAKFQSFSLNNQNLCLIFQNTSKKNFLNTSVWDVSDPGNIILLNTFDNIQINLSPFEKKNHQVMYSHWIHQYMKILKIIFNWNEIKNINRNYLSETLYFGYINESISYQIDSEQVKLVKIDNSGDPNDIQKIQCQAKKIFCSEVLMIIQEVTNLLFFDIKDILHESHAFLIYKEYSICDLIQIFCLDTEKLIFAFCYCNGTIEIKDYSFISQQFQTNKYFDCSSLIINNTQLIAGKNNILCYDLKTFSKINTINSYSYDLNLRQSQDNSILVAYCNKDFWIIKFNDKNDATHQMHSLKYLSGKIQNLIFIDNNHFVTILNNIDIYIWEIGEQLQIKLEKQFVFNQKFNILNSKNMVSTQNIKLSFIKYKNQKGFLKNVLNDFSNTKFHIFDLRNKEETALFSGYYFTFYKNRIPYKQIQLDQLGYQNVIDNQVKLLSNNQTLVFTTKNKNIVFYDMISNSKTIEFIGESFCLSQDEKLLITSQNRQILLYDLQSKSLIDKFEGHQSKITSLSISSDNHTLISASHNQEIKIWNLQYQKQIQESSVHDKLIQKVKFSQDGGILFSNSDDGTLNIWNIEQNRLESSEKSHFNFDYNSKEELIVSQKDETSNFYTLFDLHFKELKQYLCFAKWDRYNTKLSVQINQFILIWNLNSLQENPENIIRTNNDLYNFTEDSSYIFQINYDYVTFYSIKNQEQSHKMTTNLLNWREICYGVRIDESIKLLCFTSENMLIFKNQLIIVDYGCGQQLRAIFFENIQNSNSFMPFYEGQCFCIFNSQKIICIGNQSFIQTKIDIIDYNLHKKLKQIILDDNNLIIQMITSKRDVYLSYIFQKSNTIEVIKYPLERCQLFKIKGKQDSIILLLEFSCQEEILISGHSDQTIQIWNVELQIQFYCLDGLNQSISSLSISPDGSKFAVGFDDGTLTLFKFFKQQYSLQKLKNQILIQKNFNIQIENNNTSSQEDVKETDIDMDIVGAISYKTFSKQPLIQAKNCIINPDSSIVDNQGKSLIQLFKQKGALMKNSRNKQ</sequence>
<feature type="coiled-coil region" evidence="4">
    <location>
        <begin position="1153"/>
        <end position="1218"/>
    </location>
</feature>
<feature type="repeat" description="WD" evidence="3">
    <location>
        <begin position="2892"/>
        <end position="2933"/>
    </location>
</feature>
<proteinExistence type="predicted"/>
<dbReference type="Pfam" id="PF05729">
    <property type="entry name" value="NACHT"/>
    <property type="match status" value="1"/>
</dbReference>
<gene>
    <name evidence="6" type="ORF">PSON_ATCC_30995.1.T1880030</name>
</gene>
<keyword evidence="4" id="KW-0175">Coiled coil</keyword>
<keyword evidence="7" id="KW-1185">Reference proteome</keyword>